<evidence type="ECO:0000313" key="6">
    <source>
        <dbReference type="Proteomes" id="UP000284375"/>
    </source>
</evidence>
<dbReference type="PANTHER" id="PTHR13878:SF91">
    <property type="entry name" value="FAD BINDING DOMAIN PROTEIN (AFU_ORTHOLOGUE AFUA_6G12070)-RELATED"/>
    <property type="match status" value="1"/>
</dbReference>
<name>A0A423V847_CYTCH</name>
<keyword evidence="6" id="KW-1185">Reference proteome</keyword>
<feature type="domain" description="FAD-binding PCMH-type" evidence="4">
    <location>
        <begin position="120"/>
        <end position="303"/>
    </location>
</feature>
<evidence type="ECO:0000256" key="3">
    <source>
        <dbReference type="SAM" id="SignalP"/>
    </source>
</evidence>
<proteinExistence type="inferred from homology"/>
<dbReference type="InterPro" id="IPR050432">
    <property type="entry name" value="FAD-linked_Oxidoreductases_BP"/>
</dbReference>
<dbReference type="PANTHER" id="PTHR13878">
    <property type="entry name" value="GULONOLACTONE OXIDASE"/>
    <property type="match status" value="1"/>
</dbReference>
<feature type="chain" id="PRO_5019516544" description="FAD-binding PCMH-type domain-containing protein" evidence="3">
    <location>
        <begin position="28"/>
        <end position="568"/>
    </location>
</feature>
<keyword evidence="3" id="KW-0732">Signal</keyword>
<reference evidence="5 6" key="1">
    <citation type="submission" date="2015-09" db="EMBL/GenBank/DDBJ databases">
        <title>Host preference determinants of Valsa canker pathogens revealed by comparative genomics.</title>
        <authorList>
            <person name="Yin Z."/>
            <person name="Huang L."/>
        </authorList>
    </citation>
    <scope>NUCLEOTIDE SEQUENCE [LARGE SCALE GENOMIC DNA]</scope>
    <source>
        <strain evidence="5 6">YSFL</strain>
    </source>
</reference>
<dbReference type="OrthoDB" id="9983560at2759"/>
<evidence type="ECO:0000313" key="5">
    <source>
        <dbReference type="EMBL" id="ROV86982.1"/>
    </source>
</evidence>
<gene>
    <name evidence="5" type="ORF">VSDG_10089</name>
</gene>
<organism evidence="5 6">
    <name type="scientific">Cytospora chrysosperma</name>
    <name type="common">Cytospora canker fungus</name>
    <name type="synonym">Sphaeria chrysosperma</name>
    <dbReference type="NCBI Taxonomy" id="252740"/>
    <lineage>
        <taxon>Eukaryota</taxon>
        <taxon>Fungi</taxon>
        <taxon>Dikarya</taxon>
        <taxon>Ascomycota</taxon>
        <taxon>Pezizomycotina</taxon>
        <taxon>Sordariomycetes</taxon>
        <taxon>Sordariomycetidae</taxon>
        <taxon>Diaporthales</taxon>
        <taxon>Cytosporaceae</taxon>
        <taxon>Cytospora</taxon>
    </lineage>
</organism>
<feature type="signal peptide" evidence="3">
    <location>
        <begin position="1"/>
        <end position="27"/>
    </location>
</feature>
<dbReference type="PROSITE" id="PS51387">
    <property type="entry name" value="FAD_PCMH"/>
    <property type="match status" value="1"/>
</dbReference>
<dbReference type="PROSITE" id="PS00862">
    <property type="entry name" value="OX2_COVAL_FAD"/>
    <property type="match status" value="1"/>
</dbReference>
<sequence length="568" mass="61560">MRLSCSGWTLLAACFAISTVHLHPVYAGSNNSYLDGRIHLNEPLAKPCFSNYNGQPVQPNYDLCLEIQQNYHDPDFRFSHAGAYMNLQDEICASEPETQCLLDFSNPEDPTAYVNKTCWQGSVPAYYIKASKVSDVQEALAWAKDTGTPISIKSSGHDYKGRSSGNGSLAIWMAGFDGLDYHDAFVPEGCDDVVPALAITAGSGVDMEAAYAFADEHNVTVLGGYAPTISLSGGYVQGGGHSILSPVYGLAVDRVLQFKVVTPDGVYRTANACQNQDLFWALRGGGGGTFSIVVEATHQVEPAVSFVVASIDFTSNSTNLIPYYGILVDNALTWASQGWGGHINGASVILLSPLLTLSDATDSMTPAALYAEAQGGSANFTEYTSFYSFFEEFVVIGDNGGGVGEIDITNDFLMPKEVFVHADSRAQLVDFFASFIAAGNTPYVPVVGPYLYNYTANSTSATPAWRDTLWLVGADYSWRWNSSLVERQAVVETSESQAEILVKLTGGAMYVSEATPFTSNWQDAFWGKNYAHLLAIKHKYDPDGVLSCWQCVGWEDQLTKDTCWSAFG</sequence>
<dbReference type="SUPFAM" id="SSF56176">
    <property type="entry name" value="FAD-binding/transporter-associated domain-like"/>
    <property type="match status" value="1"/>
</dbReference>
<dbReference type="GO" id="GO:0071949">
    <property type="term" value="F:FAD binding"/>
    <property type="evidence" value="ECO:0007669"/>
    <property type="project" value="InterPro"/>
</dbReference>
<evidence type="ECO:0000259" key="4">
    <source>
        <dbReference type="PROSITE" id="PS51387"/>
    </source>
</evidence>
<dbReference type="Gene3D" id="3.30.465.10">
    <property type="match status" value="2"/>
</dbReference>
<dbReference type="InterPro" id="IPR006093">
    <property type="entry name" value="Oxy_OxRdtase_FAD_BS"/>
</dbReference>
<accession>A0A423V847</accession>
<evidence type="ECO:0000256" key="2">
    <source>
        <dbReference type="ARBA" id="ARBA00023002"/>
    </source>
</evidence>
<dbReference type="AlphaFoldDB" id="A0A423V847"/>
<evidence type="ECO:0000256" key="1">
    <source>
        <dbReference type="ARBA" id="ARBA00005466"/>
    </source>
</evidence>
<dbReference type="InterPro" id="IPR036318">
    <property type="entry name" value="FAD-bd_PCMH-like_sf"/>
</dbReference>
<dbReference type="Proteomes" id="UP000284375">
    <property type="component" value="Unassembled WGS sequence"/>
</dbReference>
<protein>
    <recommendedName>
        <fullName evidence="4">FAD-binding PCMH-type domain-containing protein</fullName>
    </recommendedName>
</protein>
<comment type="similarity">
    <text evidence="1">Belongs to the oxygen-dependent FAD-linked oxidoreductase family.</text>
</comment>
<keyword evidence="2" id="KW-0560">Oxidoreductase</keyword>
<dbReference type="InterPro" id="IPR006094">
    <property type="entry name" value="Oxid_FAD_bind_N"/>
</dbReference>
<dbReference type="InterPro" id="IPR016166">
    <property type="entry name" value="FAD-bd_PCMH"/>
</dbReference>
<dbReference type="EMBL" id="LJZO01000099">
    <property type="protein sequence ID" value="ROV86982.1"/>
    <property type="molecule type" value="Genomic_DNA"/>
</dbReference>
<dbReference type="Pfam" id="PF08031">
    <property type="entry name" value="BBE"/>
    <property type="match status" value="1"/>
</dbReference>
<dbReference type="InterPro" id="IPR012951">
    <property type="entry name" value="BBE"/>
</dbReference>
<dbReference type="STRING" id="252740.A0A423V847"/>
<dbReference type="Pfam" id="PF01565">
    <property type="entry name" value="FAD_binding_4"/>
    <property type="match status" value="1"/>
</dbReference>
<dbReference type="InterPro" id="IPR016169">
    <property type="entry name" value="FAD-bd_PCMH_sub2"/>
</dbReference>
<dbReference type="GO" id="GO:0016491">
    <property type="term" value="F:oxidoreductase activity"/>
    <property type="evidence" value="ECO:0007669"/>
    <property type="project" value="UniProtKB-KW"/>
</dbReference>
<comment type="caution">
    <text evidence="5">The sequence shown here is derived from an EMBL/GenBank/DDBJ whole genome shotgun (WGS) entry which is preliminary data.</text>
</comment>